<proteinExistence type="predicted"/>
<feature type="domain" description="DUF5659" evidence="1">
    <location>
        <begin position="20"/>
        <end position="91"/>
    </location>
</feature>
<protein>
    <recommendedName>
        <fullName evidence="1">DUF5659 domain-containing protein</fullName>
    </recommendedName>
</protein>
<name>K1YNP2_9BACT</name>
<dbReference type="InterPro" id="IPR043718">
    <property type="entry name" value="DUF5659"/>
</dbReference>
<gene>
    <name evidence="2" type="ORF">ACD_71C00093G0001</name>
</gene>
<evidence type="ECO:0000259" key="1">
    <source>
        <dbReference type="Pfam" id="PF18903"/>
    </source>
</evidence>
<organism evidence="2">
    <name type="scientific">uncultured bacterium</name>
    <name type="common">gcode 4</name>
    <dbReference type="NCBI Taxonomy" id="1234023"/>
    <lineage>
        <taxon>Bacteria</taxon>
        <taxon>environmental samples</taxon>
    </lineage>
</organism>
<reference evidence="2" key="1">
    <citation type="journal article" date="2012" name="Science">
        <title>Fermentation, hydrogen, and sulfur metabolism in multiple uncultivated bacterial phyla.</title>
        <authorList>
            <person name="Wrighton K.C."/>
            <person name="Thomas B.C."/>
            <person name="Sharon I."/>
            <person name="Miller C.S."/>
            <person name="Castelle C.J."/>
            <person name="VerBerkmoes N.C."/>
            <person name="Wilkins M.J."/>
            <person name="Hettich R.L."/>
            <person name="Lipton M.S."/>
            <person name="Williams K.H."/>
            <person name="Long P.E."/>
            <person name="Banfield J.F."/>
        </authorList>
    </citation>
    <scope>NUCLEOTIDE SEQUENCE [LARGE SCALE GENOMIC DNA]</scope>
</reference>
<accession>K1YNP2</accession>
<dbReference type="AlphaFoldDB" id="K1YNP2"/>
<dbReference type="Pfam" id="PF18903">
    <property type="entry name" value="DUF5659"/>
    <property type="match status" value="1"/>
</dbReference>
<sequence>MHDLAPSHAFIFYSQITMNQFYTTSDLALASTLVVSWYTIHHIQKENGKGIFYYEASHHLSDFVERYFRHNVQVEPIQYATTMKALKTNIYNIQ</sequence>
<evidence type="ECO:0000313" key="2">
    <source>
        <dbReference type="EMBL" id="EKD44580.1"/>
    </source>
</evidence>
<dbReference type="EMBL" id="AMFJ01028824">
    <property type="protein sequence ID" value="EKD44580.1"/>
    <property type="molecule type" value="Genomic_DNA"/>
</dbReference>
<comment type="caution">
    <text evidence="2">The sequence shown here is derived from an EMBL/GenBank/DDBJ whole genome shotgun (WGS) entry which is preliminary data.</text>
</comment>